<dbReference type="Gene3D" id="1.20.20.10">
    <property type="entry name" value="F1F0 ATP synthase subunit C"/>
    <property type="match status" value="1"/>
</dbReference>
<keyword evidence="5" id="KW-0138">CF(0)</keyword>
<dbReference type="Pfam" id="PF00137">
    <property type="entry name" value="ATP-synt_C"/>
    <property type="match status" value="1"/>
</dbReference>
<dbReference type="InterPro" id="IPR020537">
    <property type="entry name" value="ATP_synth_F0_csu_DDCD_BS"/>
</dbReference>
<comment type="similarity">
    <text evidence="2 13">Belongs to the ATPase C chain family.</text>
</comment>
<sequence length="74" mass="7692">MLMAAKLIGAGLATIALAGAAIGIGLIFGSLIQGTSRNPSLRRELFNTAILGFALTEAMGLFALMMALIFLYAF</sequence>
<evidence type="ECO:0000256" key="11">
    <source>
        <dbReference type="ARBA" id="ARBA00023128"/>
    </source>
</evidence>
<evidence type="ECO:0000256" key="13">
    <source>
        <dbReference type="RuleBase" id="RU004221"/>
    </source>
</evidence>
<dbReference type="PRINTS" id="PR00124">
    <property type="entry name" value="ATPASEC"/>
</dbReference>
<dbReference type="InterPro" id="IPR035921">
    <property type="entry name" value="F/V-ATP_Csub_sf"/>
</dbReference>
<organism evidence="15">
    <name type="scientific">Synchytrium microbalum</name>
    <dbReference type="NCBI Taxonomy" id="1806994"/>
    <lineage>
        <taxon>Eukaryota</taxon>
        <taxon>Fungi</taxon>
        <taxon>Fungi incertae sedis</taxon>
        <taxon>Chytridiomycota</taxon>
        <taxon>Chytridiomycota incertae sedis</taxon>
        <taxon>Chytridiomycetes</taxon>
        <taxon>Synchytriales</taxon>
        <taxon>Synchytriaceae</taxon>
        <taxon>Synchytrium</taxon>
    </lineage>
</organism>
<dbReference type="InterPro" id="IPR002379">
    <property type="entry name" value="ATPase_proteolipid_c-like_dom"/>
</dbReference>
<comment type="subcellular location">
    <subcellularLocation>
        <location evidence="1 13">Mitochondrion membrane</location>
        <topology evidence="1 13">Multi-pass membrane protein</topology>
    </subcellularLocation>
</comment>
<evidence type="ECO:0000313" key="15">
    <source>
        <dbReference type="EMBL" id="QCQ69007.1"/>
    </source>
</evidence>
<name>A0A4P8NPI9_9FUNG</name>
<evidence type="ECO:0000256" key="9">
    <source>
        <dbReference type="ARBA" id="ARBA00023065"/>
    </source>
</evidence>
<keyword evidence="9 13" id="KW-0406">Ion transport</keyword>
<dbReference type="FunFam" id="1.20.20.10:FF:000003">
    <property type="entry name" value="Atp synthase f complex subunit mitochondrial"/>
    <property type="match status" value="1"/>
</dbReference>
<accession>A0A4P8NPI9</accession>
<dbReference type="PANTHER" id="PTHR10031:SF0">
    <property type="entry name" value="ATPASE PROTEIN 9"/>
    <property type="match status" value="1"/>
</dbReference>
<keyword evidence="8 13" id="KW-1133">Transmembrane helix</keyword>
<dbReference type="PROSITE" id="PS00605">
    <property type="entry name" value="ATPASE_C"/>
    <property type="match status" value="1"/>
</dbReference>
<keyword evidence="6 13" id="KW-0812">Transmembrane</keyword>
<keyword evidence="7 13" id="KW-0375">Hydrogen ion transport</keyword>
<dbReference type="HAMAP" id="MF_01396">
    <property type="entry name" value="ATP_synth_c_bact"/>
    <property type="match status" value="1"/>
</dbReference>
<dbReference type="EMBL" id="MK292658">
    <property type="protein sequence ID" value="QCQ69007.1"/>
    <property type="molecule type" value="Genomic_DNA"/>
</dbReference>
<feature type="transmembrane region" description="Helical" evidence="13">
    <location>
        <begin position="7"/>
        <end position="29"/>
    </location>
</feature>
<keyword evidence="4 13" id="KW-0813">Transport</keyword>
<keyword evidence="11 13" id="KW-0496">Mitochondrion</keyword>
<dbReference type="SUPFAM" id="SSF81333">
    <property type="entry name" value="F1F0 ATP synthase subunit C"/>
    <property type="match status" value="1"/>
</dbReference>
<dbReference type="GO" id="GO:0045259">
    <property type="term" value="C:proton-transporting ATP synthase complex"/>
    <property type="evidence" value="ECO:0007669"/>
    <property type="project" value="UniProtKB-KW"/>
</dbReference>
<dbReference type="GO" id="GO:0033177">
    <property type="term" value="C:proton-transporting two-sector ATPase complex, proton-transporting domain"/>
    <property type="evidence" value="ECO:0007669"/>
    <property type="project" value="InterPro"/>
</dbReference>
<dbReference type="GO" id="GO:0008289">
    <property type="term" value="F:lipid binding"/>
    <property type="evidence" value="ECO:0007669"/>
    <property type="project" value="UniProtKB-KW"/>
</dbReference>
<dbReference type="RefSeq" id="YP_009659009.1">
    <property type="nucleotide sequence ID" value="NC_042878.1"/>
</dbReference>
<evidence type="ECO:0000256" key="6">
    <source>
        <dbReference type="ARBA" id="ARBA00022692"/>
    </source>
</evidence>
<dbReference type="InterPro" id="IPR038662">
    <property type="entry name" value="ATP_synth_F0_csu_sf"/>
</dbReference>
<dbReference type="InterPro" id="IPR000454">
    <property type="entry name" value="ATP_synth_F0_csu"/>
</dbReference>
<keyword evidence="10 13" id="KW-0446">Lipid-binding</keyword>
<dbReference type="GO" id="GO:0015986">
    <property type="term" value="P:proton motive force-driven ATP synthesis"/>
    <property type="evidence" value="ECO:0007669"/>
    <property type="project" value="InterPro"/>
</dbReference>
<dbReference type="GO" id="GO:0015078">
    <property type="term" value="F:proton transmembrane transporter activity"/>
    <property type="evidence" value="ECO:0007669"/>
    <property type="project" value="InterPro"/>
</dbReference>
<evidence type="ECO:0000256" key="2">
    <source>
        <dbReference type="ARBA" id="ARBA00006704"/>
    </source>
</evidence>
<evidence type="ECO:0000256" key="1">
    <source>
        <dbReference type="ARBA" id="ARBA00004225"/>
    </source>
</evidence>
<evidence type="ECO:0000256" key="12">
    <source>
        <dbReference type="ARBA" id="ARBA00023136"/>
    </source>
</evidence>
<evidence type="ECO:0000256" key="8">
    <source>
        <dbReference type="ARBA" id="ARBA00022989"/>
    </source>
</evidence>
<keyword evidence="12 13" id="KW-0472">Membrane</keyword>
<evidence type="ECO:0000256" key="4">
    <source>
        <dbReference type="ARBA" id="ARBA00022448"/>
    </source>
</evidence>
<dbReference type="GeneID" id="40506582"/>
<reference evidence="15" key="1">
    <citation type="journal article" date="2018" name="BMC Evol. Biol.">
        <title>The linear mitochondrial genome of the quarantine chytrid Synchytrium endobioticum; insights into the evolution and recent history of an obligate biotrophic plant pathogen.</title>
        <authorList>
            <person name="van de Vossenberg B.T.L.H."/>
            <person name="Brankovics B."/>
            <person name="Nguyen H.D.T."/>
            <person name="van Gent-Pelzer M.P.E."/>
            <person name="Smith D."/>
            <person name="Dadej K."/>
            <person name="Przetakiewicz J."/>
            <person name="Kreuze J.F."/>
            <person name="Boerma M."/>
            <person name="van Leeuwen G.C.M."/>
            <person name="Andre Levesque C."/>
            <person name="van der Lee T.A.J."/>
        </authorList>
    </citation>
    <scope>NUCLEOTIDE SEQUENCE</scope>
    <source>
        <strain evidence="15">JEL517</strain>
    </source>
</reference>
<dbReference type="AlphaFoldDB" id="A0A4P8NPI9"/>
<evidence type="ECO:0000256" key="7">
    <source>
        <dbReference type="ARBA" id="ARBA00022781"/>
    </source>
</evidence>
<evidence type="ECO:0000256" key="3">
    <source>
        <dbReference type="ARBA" id="ARBA00019317"/>
    </source>
</evidence>
<dbReference type="CDD" id="cd18182">
    <property type="entry name" value="ATP-synt_Fo_c_ATP5G3"/>
    <property type="match status" value="1"/>
</dbReference>
<gene>
    <name evidence="15" type="primary">atp9</name>
</gene>
<evidence type="ECO:0000259" key="14">
    <source>
        <dbReference type="Pfam" id="PF00137"/>
    </source>
</evidence>
<evidence type="ECO:0000256" key="10">
    <source>
        <dbReference type="ARBA" id="ARBA00023121"/>
    </source>
</evidence>
<feature type="domain" description="V-ATPase proteolipid subunit C-like" evidence="14">
    <location>
        <begin position="8"/>
        <end position="70"/>
    </location>
</feature>
<comment type="subunit">
    <text evidence="13">F-type ATPases have 2 components, CF(1) - the catalytic core - and CF(0) - the membrane proton channel. CF(1) has five subunits: alpha(3), beta(3), gamma(1), delta(1), epsilon(1). CF(0) has three main subunits: a, b and c.</text>
</comment>
<dbReference type="GO" id="GO:0031966">
    <property type="term" value="C:mitochondrial membrane"/>
    <property type="evidence" value="ECO:0007669"/>
    <property type="project" value="UniProtKB-SubCell"/>
</dbReference>
<feature type="transmembrane region" description="Helical" evidence="13">
    <location>
        <begin position="49"/>
        <end position="73"/>
    </location>
</feature>
<evidence type="ECO:0000256" key="5">
    <source>
        <dbReference type="ARBA" id="ARBA00022547"/>
    </source>
</evidence>
<proteinExistence type="inferred from homology"/>
<protein>
    <recommendedName>
        <fullName evidence="3 13">ATP synthase subunit 9, mitochondrial</fullName>
    </recommendedName>
</protein>
<dbReference type="PANTHER" id="PTHR10031">
    <property type="entry name" value="ATP SYNTHASE LIPID-BINDING PROTEIN, MITOCHONDRIAL"/>
    <property type="match status" value="1"/>
</dbReference>
<geneLocation type="mitochondrion" evidence="15"/>